<evidence type="ECO:0000313" key="2">
    <source>
        <dbReference type="EMBL" id="MBA0084505.1"/>
    </source>
</evidence>
<feature type="domain" description="DUF1330" evidence="1">
    <location>
        <begin position="33"/>
        <end position="98"/>
    </location>
</feature>
<dbReference type="SUPFAM" id="SSF54909">
    <property type="entry name" value="Dimeric alpha+beta barrel"/>
    <property type="match status" value="1"/>
</dbReference>
<dbReference type="EMBL" id="JACDQQ010000581">
    <property type="protein sequence ID" value="MBA0084505.1"/>
    <property type="molecule type" value="Genomic_DNA"/>
</dbReference>
<dbReference type="InterPro" id="IPR010753">
    <property type="entry name" value="DUF1330"/>
</dbReference>
<proteinExistence type="predicted"/>
<sequence length="98" mass="10617">MKNWKLWMTVVVGVAVGFAGANAIRAQQTKPAPGYVVGELDITDPVAYQQYAAKSSAIVAAHGGEYLIRGGKVTPLEGEPPKRFVVIQYESVKKALEW</sequence>
<dbReference type="Proteomes" id="UP000567293">
    <property type="component" value="Unassembled WGS sequence"/>
</dbReference>
<dbReference type="InterPro" id="IPR011008">
    <property type="entry name" value="Dimeric_a/b-barrel"/>
</dbReference>
<dbReference type="AlphaFoldDB" id="A0A7V8NNX4"/>
<reference evidence="2" key="1">
    <citation type="submission" date="2020-06" db="EMBL/GenBank/DDBJ databases">
        <title>Legume-microbial interactions unlock mineral nutrients during tropical forest succession.</title>
        <authorList>
            <person name="Epihov D.Z."/>
        </authorList>
    </citation>
    <scope>NUCLEOTIDE SEQUENCE [LARGE SCALE GENOMIC DNA]</scope>
    <source>
        <strain evidence="2">Pan2503</strain>
    </source>
</reference>
<comment type="caution">
    <text evidence="2">The sequence shown here is derived from an EMBL/GenBank/DDBJ whole genome shotgun (WGS) entry which is preliminary data.</text>
</comment>
<dbReference type="Gene3D" id="3.30.70.100">
    <property type="match status" value="1"/>
</dbReference>
<feature type="non-terminal residue" evidence="2">
    <location>
        <position position="98"/>
    </location>
</feature>
<dbReference type="PANTHER" id="PTHR41521:SF4">
    <property type="entry name" value="BLR0684 PROTEIN"/>
    <property type="match status" value="1"/>
</dbReference>
<protein>
    <submittedName>
        <fullName evidence="2">DUF1330 domain-containing protein</fullName>
    </submittedName>
</protein>
<keyword evidence="3" id="KW-1185">Reference proteome</keyword>
<organism evidence="2 3">
    <name type="scientific">Candidatus Acidiferrum panamense</name>
    <dbReference type="NCBI Taxonomy" id="2741543"/>
    <lineage>
        <taxon>Bacteria</taxon>
        <taxon>Pseudomonadati</taxon>
        <taxon>Acidobacteriota</taxon>
        <taxon>Terriglobia</taxon>
        <taxon>Candidatus Acidiferrales</taxon>
        <taxon>Candidatus Acidiferrum</taxon>
    </lineage>
</organism>
<gene>
    <name evidence="2" type="ORF">HRJ53_05880</name>
</gene>
<name>A0A7V8NNX4_9BACT</name>
<evidence type="ECO:0000259" key="1">
    <source>
        <dbReference type="Pfam" id="PF07045"/>
    </source>
</evidence>
<dbReference type="Pfam" id="PF07045">
    <property type="entry name" value="DUF1330"/>
    <property type="match status" value="1"/>
</dbReference>
<accession>A0A7V8NNX4</accession>
<evidence type="ECO:0000313" key="3">
    <source>
        <dbReference type="Proteomes" id="UP000567293"/>
    </source>
</evidence>
<dbReference type="PANTHER" id="PTHR41521">
    <property type="match status" value="1"/>
</dbReference>